<name>D5AG58_STRGZ</name>
<dbReference type="InterPro" id="IPR022914">
    <property type="entry name" value="UPF0397"/>
</dbReference>
<accession>D5AG58</accession>
<keyword evidence="2 5" id="KW-0812">Transmembrane</keyword>
<dbReference type="EMBL" id="CP000837">
    <property type="protein sequence ID" value="ADE30823.1"/>
    <property type="molecule type" value="Genomic_DNA"/>
</dbReference>
<reference evidence="6 7" key="1">
    <citation type="journal article" date="2009" name="J. Infect. Dis.">
        <title>Clinical, experimental, and genomic differences between intermediately pathogenic, highly pathogenic, and epidemic Streptococcus suis.</title>
        <authorList>
            <person name="Ye C."/>
            <person name="Zheng H."/>
            <person name="Zhang J."/>
            <person name="Jing H."/>
            <person name="Wang L."/>
            <person name="Xiong Y."/>
            <person name="Wang W."/>
            <person name="Zhou Z."/>
            <person name="Sun Q."/>
            <person name="Luo X."/>
            <person name="Du H."/>
            <person name="Gottschalk M."/>
            <person name="Xu J."/>
        </authorList>
    </citation>
    <scope>NUCLEOTIDE SEQUENCE [LARGE SCALE GENOMIC DNA]</scope>
    <source>
        <strain evidence="6 7">GZ1</strain>
    </source>
</reference>
<dbReference type="PANTHER" id="PTHR37815:SF3">
    <property type="entry name" value="UPF0397 PROTEIN SPR0429"/>
    <property type="match status" value="1"/>
</dbReference>
<keyword evidence="4 5" id="KW-0472">Membrane</keyword>
<dbReference type="InterPro" id="IPR009825">
    <property type="entry name" value="ECF_substrate-spec-like"/>
</dbReference>
<dbReference type="Pfam" id="PF07155">
    <property type="entry name" value="ECF-ribofla_trS"/>
    <property type="match status" value="1"/>
</dbReference>
<dbReference type="GO" id="GO:0005886">
    <property type="term" value="C:plasma membrane"/>
    <property type="evidence" value="ECO:0007669"/>
    <property type="project" value="UniProtKB-SubCell"/>
</dbReference>
<dbReference type="NCBIfam" id="NF010182">
    <property type="entry name" value="PRK13661.1"/>
    <property type="match status" value="1"/>
</dbReference>
<feature type="transmembrane region" description="Helical" evidence="5">
    <location>
        <begin position="75"/>
        <end position="92"/>
    </location>
</feature>
<dbReference type="HOGENOM" id="CLU_120023_0_0_9"/>
<evidence type="ECO:0000313" key="7">
    <source>
        <dbReference type="Proteomes" id="UP000002359"/>
    </source>
</evidence>
<feature type="transmembrane region" description="Helical" evidence="5">
    <location>
        <begin position="6"/>
        <end position="29"/>
    </location>
</feature>
<evidence type="ECO:0000256" key="2">
    <source>
        <dbReference type="ARBA" id="ARBA00022692"/>
    </source>
</evidence>
<evidence type="ECO:0000256" key="1">
    <source>
        <dbReference type="ARBA" id="ARBA00022475"/>
    </source>
</evidence>
<evidence type="ECO:0000256" key="4">
    <source>
        <dbReference type="ARBA" id="ARBA00023136"/>
    </source>
</evidence>
<evidence type="ECO:0000256" key="5">
    <source>
        <dbReference type="HAMAP-Rule" id="MF_01572"/>
    </source>
</evidence>
<dbReference type="PATRIC" id="fig|423211.3.peg.357"/>
<organism evidence="6 7">
    <name type="scientific">Streptococcus suis (strain GZ1)</name>
    <dbReference type="NCBI Taxonomy" id="423211"/>
    <lineage>
        <taxon>Bacteria</taxon>
        <taxon>Bacillati</taxon>
        <taxon>Bacillota</taxon>
        <taxon>Bacilli</taxon>
        <taxon>Lactobacillales</taxon>
        <taxon>Streptococcaceae</taxon>
        <taxon>Streptococcus</taxon>
    </lineage>
</organism>
<dbReference type="AlphaFoldDB" id="D5AG58"/>
<feature type="transmembrane region" description="Helical" evidence="5">
    <location>
        <begin position="142"/>
        <end position="167"/>
    </location>
</feature>
<protein>
    <recommendedName>
        <fullName evidence="5">UPF0397 protein SSGZ1_0358</fullName>
    </recommendedName>
</protein>
<keyword evidence="1 5" id="KW-1003">Cell membrane</keyword>
<feature type="transmembrane region" description="Helical" evidence="5">
    <location>
        <begin position="41"/>
        <end position="63"/>
    </location>
</feature>
<keyword evidence="3 5" id="KW-1133">Transmembrane helix</keyword>
<sequence length="201" mass="22103">MKNNSIKTVVATGIGAALFVVIGHLINIPTFVPNTSIQLQYAVQSLLAVVFGPVVGFLVGFIGHTLKDSLTYGPWWSWILASGVFGLVVGLTKKRLRIQEGIFEGKDILFFNLVQIAANVLAWGVIAPVLDILIYSEAANKVFAQGLVAGIANSITIAIAGHSFWLFMQNLKRRQVVCLKIKFLFSLEKILGFFQYQKIHI</sequence>
<dbReference type="PANTHER" id="PTHR37815">
    <property type="entry name" value="UPF0397 PROTEIN BC_2624-RELATED"/>
    <property type="match status" value="1"/>
</dbReference>
<comment type="subcellular location">
    <subcellularLocation>
        <location evidence="5">Cell membrane</location>
        <topology evidence="5">Multi-pass membrane protein</topology>
    </subcellularLocation>
</comment>
<evidence type="ECO:0000313" key="6">
    <source>
        <dbReference type="EMBL" id="ADE30823.1"/>
    </source>
</evidence>
<feature type="transmembrane region" description="Helical" evidence="5">
    <location>
        <begin position="113"/>
        <end position="136"/>
    </location>
</feature>
<dbReference type="Gene3D" id="1.10.1760.20">
    <property type="match status" value="1"/>
</dbReference>
<proteinExistence type="inferred from homology"/>
<evidence type="ECO:0000256" key="3">
    <source>
        <dbReference type="ARBA" id="ARBA00022989"/>
    </source>
</evidence>
<dbReference type="HAMAP" id="MF_01572">
    <property type="entry name" value="UPF0397"/>
    <property type="match status" value="1"/>
</dbReference>
<gene>
    <name evidence="6" type="ordered locus">SSGZ1_0358</name>
</gene>
<comment type="similarity">
    <text evidence="5">Belongs to the UPF0397 family.</text>
</comment>
<dbReference type="Proteomes" id="UP000002359">
    <property type="component" value="Chromosome"/>
</dbReference>
<dbReference type="KEGG" id="ssw:SSGZ1_0358"/>